<gene>
    <name evidence="1" type="ORF">L6164_001091</name>
</gene>
<reference evidence="1 2" key="1">
    <citation type="journal article" date="2022" name="DNA Res.">
        <title>Chromosomal-level genome assembly of the orchid tree Bauhinia variegata (Leguminosae; Cercidoideae) supports the allotetraploid origin hypothesis of Bauhinia.</title>
        <authorList>
            <person name="Zhong Y."/>
            <person name="Chen Y."/>
            <person name="Zheng D."/>
            <person name="Pang J."/>
            <person name="Liu Y."/>
            <person name="Luo S."/>
            <person name="Meng S."/>
            <person name="Qian L."/>
            <person name="Wei D."/>
            <person name="Dai S."/>
            <person name="Zhou R."/>
        </authorList>
    </citation>
    <scope>NUCLEOTIDE SEQUENCE [LARGE SCALE GENOMIC DNA]</scope>
    <source>
        <strain evidence="1">BV-YZ2020</strain>
    </source>
</reference>
<accession>A0ACB9Q8Q8</accession>
<protein>
    <submittedName>
        <fullName evidence="1">Uncharacterized protein</fullName>
    </submittedName>
</protein>
<comment type="caution">
    <text evidence="1">The sequence shown here is derived from an EMBL/GenBank/DDBJ whole genome shotgun (WGS) entry which is preliminary data.</text>
</comment>
<proteinExistence type="predicted"/>
<evidence type="ECO:0000313" key="2">
    <source>
        <dbReference type="Proteomes" id="UP000828941"/>
    </source>
</evidence>
<keyword evidence="2" id="KW-1185">Reference proteome</keyword>
<organism evidence="1 2">
    <name type="scientific">Bauhinia variegata</name>
    <name type="common">Purple orchid tree</name>
    <name type="synonym">Phanera variegata</name>
    <dbReference type="NCBI Taxonomy" id="167791"/>
    <lineage>
        <taxon>Eukaryota</taxon>
        <taxon>Viridiplantae</taxon>
        <taxon>Streptophyta</taxon>
        <taxon>Embryophyta</taxon>
        <taxon>Tracheophyta</taxon>
        <taxon>Spermatophyta</taxon>
        <taxon>Magnoliopsida</taxon>
        <taxon>eudicotyledons</taxon>
        <taxon>Gunneridae</taxon>
        <taxon>Pentapetalae</taxon>
        <taxon>rosids</taxon>
        <taxon>fabids</taxon>
        <taxon>Fabales</taxon>
        <taxon>Fabaceae</taxon>
        <taxon>Cercidoideae</taxon>
        <taxon>Cercideae</taxon>
        <taxon>Bauhiniinae</taxon>
        <taxon>Bauhinia</taxon>
    </lineage>
</organism>
<dbReference type="EMBL" id="CM039426">
    <property type="protein sequence ID" value="KAI4357123.1"/>
    <property type="molecule type" value="Genomic_DNA"/>
</dbReference>
<name>A0ACB9Q8Q8_BAUVA</name>
<dbReference type="Proteomes" id="UP000828941">
    <property type="component" value="Chromosome 1"/>
</dbReference>
<evidence type="ECO:0000313" key="1">
    <source>
        <dbReference type="EMBL" id="KAI4357123.1"/>
    </source>
</evidence>
<sequence length="106" mass="11208">MMEYQNPSHGEVGDVVFVGNRRIGGDGDVVTEIHRRAVGEHERAIVSFFLVLVLVVGGGEIDAGKSLKGGEECRSDTCSQPAGHDGQHTLILILHGCDLAALVSLS</sequence>